<reference evidence="1" key="1">
    <citation type="submission" date="2017-07" db="EMBL/GenBank/DDBJ databases">
        <title>Taro Niue Genome Assembly and Annotation.</title>
        <authorList>
            <person name="Atibalentja N."/>
            <person name="Keating K."/>
            <person name="Fields C.J."/>
        </authorList>
    </citation>
    <scope>NUCLEOTIDE SEQUENCE</scope>
    <source>
        <strain evidence="1">Niue_2</strain>
        <tissue evidence="1">Leaf</tissue>
    </source>
</reference>
<dbReference type="AlphaFoldDB" id="A0A843WLM6"/>
<accession>A0A843WLM6</accession>
<sequence>MTTSSSDRNEVKSRSRLAFSSSFSMLELSEELSHVAVKLPSSIYWLVGVEEDVPASVHFQDSQKWNGDTFLLLQEERDPIRQAKRSSVKEMIS</sequence>
<dbReference type="EMBL" id="NMUH01004150">
    <property type="protein sequence ID" value="MQM08566.1"/>
    <property type="molecule type" value="Genomic_DNA"/>
</dbReference>
<evidence type="ECO:0000313" key="2">
    <source>
        <dbReference type="Proteomes" id="UP000652761"/>
    </source>
</evidence>
<keyword evidence="2" id="KW-1185">Reference proteome</keyword>
<proteinExistence type="predicted"/>
<name>A0A843WLM6_COLES</name>
<gene>
    <name evidence="1" type="ORF">Taro_041425</name>
</gene>
<comment type="caution">
    <text evidence="1">The sequence shown here is derived from an EMBL/GenBank/DDBJ whole genome shotgun (WGS) entry which is preliminary data.</text>
</comment>
<evidence type="ECO:0000313" key="1">
    <source>
        <dbReference type="EMBL" id="MQM08566.1"/>
    </source>
</evidence>
<dbReference type="Proteomes" id="UP000652761">
    <property type="component" value="Unassembled WGS sequence"/>
</dbReference>
<organism evidence="1 2">
    <name type="scientific">Colocasia esculenta</name>
    <name type="common">Wild taro</name>
    <name type="synonym">Arum esculentum</name>
    <dbReference type="NCBI Taxonomy" id="4460"/>
    <lineage>
        <taxon>Eukaryota</taxon>
        <taxon>Viridiplantae</taxon>
        <taxon>Streptophyta</taxon>
        <taxon>Embryophyta</taxon>
        <taxon>Tracheophyta</taxon>
        <taxon>Spermatophyta</taxon>
        <taxon>Magnoliopsida</taxon>
        <taxon>Liliopsida</taxon>
        <taxon>Araceae</taxon>
        <taxon>Aroideae</taxon>
        <taxon>Colocasieae</taxon>
        <taxon>Colocasia</taxon>
    </lineage>
</organism>
<protein>
    <submittedName>
        <fullName evidence="1">Uncharacterized protein</fullName>
    </submittedName>
</protein>